<dbReference type="Gene3D" id="1.25.40.20">
    <property type="entry name" value="Ankyrin repeat-containing domain"/>
    <property type="match status" value="1"/>
</dbReference>
<comment type="caution">
    <text evidence="1">The sequence shown here is derived from an EMBL/GenBank/DDBJ whole genome shotgun (WGS) entry which is preliminary data.</text>
</comment>
<evidence type="ECO:0000313" key="2">
    <source>
        <dbReference type="Proteomes" id="UP001600888"/>
    </source>
</evidence>
<dbReference type="EMBL" id="JBAWTH010000156">
    <property type="protein sequence ID" value="KAL2274457.1"/>
    <property type="molecule type" value="Genomic_DNA"/>
</dbReference>
<dbReference type="Proteomes" id="UP001600888">
    <property type="component" value="Unassembled WGS sequence"/>
</dbReference>
<sequence>MAEAFGIAASAAGFVSLGLEVLKGIISYADAIKARKDELDAISRQVKDFESSLEVIRALSRHPAATHQLAGDKVHAALLSGKQDLEDLRQLLEKLKNDPTQGPGVKAKLKQTQKKMAFPFRRESLDRLQQQLHRANASLCLAIQGLQLDMATSVAGTLSSLEPRMLNAAEEGNRKIHDRLAKIIDGNDVTTSVVAALTTESTAKTSQILHASHEFSDRLNEVVQRNELVYNAILDLAREQQIIKDLVAKPAELRDVCDLEQNTAQVEYEFTTRDRKAPRDSIDNTMRIGPTETDAQLGFISGCICRQYQRTLRRQARFAGFLFTTMESVSRKHLPECRYANYEIEHASKSLSISYSGLRGVLSRAVDISMSLNTGAGGFSISPNITLQLMVDDKQSPIFRITDLLKHCIDGSYNRGPADRPIMLRVLRTGVQRMLEQYLSRKRSPYEVDSSGKSALHRWIDILFDLRHWWLPDKATFMILTRSLLNAGLPTYHCDLDGVNPGTRLIKGDLSIVYAWTEIMQLLCEESPDQSAYQKSNGPRRGRNPLSSETLQALRTSAQAASVLGCGLLSTAVLARDVSLVKRIIAHHPSSLQETNLLGQTPFHLAADLPEILLLLMNAGGSLLDMDKIDEEGEYALDYALRLSASLCSTSNPWEACSNCECVKCVNILLAQGWRCSPNFLRYFDTRQRRDYSEGKVSYAAKVQVLNRIAYAGATLKTLGLRFLSTVEIDLYHLKANSVLDYYAPKVAQLLSENGVSIPSSLRAIMLEPVQYTPGKVLEYAPFSQDRTSWSGMVGYLRYSSVYHVTHAFGKMPTTRLPQLLYDLGFHDINYIDNSGYSPLTKHLTYGDPRPSYTLWLIDHGANLGQRLPAGVRFGDTSQYGASEYSAATAAHLALQRLTAIKDVAGDADNWVIMQDQEVDAYRKLVDMVAPLDLLDDCTCGCVEDGCHTFKVVFDDIWNYATDYGFFRYSRNRASPRSILVSGFAAKVSELLQNFPLDVSVWVKMSKAGLRYFTFSMLDLRHTCCNIYAAGGPTVFTLEEVDEIRDEEHERLGVSEQLIRELEVQYDNFQSTGKQGDKFTNFLTAHWVPKMEQVLADLERRDLSARELRAAEEAGVIWDKPPTQVAEEPVKDFEYWMRKLDDIAPSQNSPGLIEGCTAIF</sequence>
<evidence type="ECO:0008006" key="3">
    <source>
        <dbReference type="Google" id="ProtNLM"/>
    </source>
</evidence>
<organism evidence="1 2">
    <name type="scientific">Diaporthe vaccinii</name>
    <dbReference type="NCBI Taxonomy" id="105482"/>
    <lineage>
        <taxon>Eukaryota</taxon>
        <taxon>Fungi</taxon>
        <taxon>Dikarya</taxon>
        <taxon>Ascomycota</taxon>
        <taxon>Pezizomycotina</taxon>
        <taxon>Sordariomycetes</taxon>
        <taxon>Sordariomycetidae</taxon>
        <taxon>Diaporthales</taxon>
        <taxon>Diaporthaceae</taxon>
        <taxon>Diaporthe</taxon>
        <taxon>Diaporthe eres species complex</taxon>
    </lineage>
</organism>
<accession>A0ABR4DX70</accession>
<gene>
    <name evidence="1" type="ORF">FJTKL_03210</name>
</gene>
<evidence type="ECO:0000313" key="1">
    <source>
        <dbReference type="EMBL" id="KAL2274457.1"/>
    </source>
</evidence>
<keyword evidence="2" id="KW-1185">Reference proteome</keyword>
<protein>
    <recommendedName>
        <fullName evidence="3">Fungal N-terminal domain-containing protein</fullName>
    </recommendedName>
</protein>
<reference evidence="1 2" key="1">
    <citation type="submission" date="2024-03" db="EMBL/GenBank/DDBJ databases">
        <title>A high-quality draft genome sequence of Diaporthe vaccinii, a causative agent of upright dieback and viscid rot disease in cranberry plants.</title>
        <authorList>
            <person name="Sarrasin M."/>
            <person name="Lang B.F."/>
            <person name="Burger G."/>
        </authorList>
    </citation>
    <scope>NUCLEOTIDE SEQUENCE [LARGE SCALE GENOMIC DNA]</scope>
    <source>
        <strain evidence="1 2">IS7</strain>
    </source>
</reference>
<dbReference type="SUPFAM" id="SSF48403">
    <property type="entry name" value="Ankyrin repeat"/>
    <property type="match status" value="1"/>
</dbReference>
<proteinExistence type="predicted"/>
<name>A0ABR4DX70_9PEZI</name>
<dbReference type="InterPro" id="IPR036770">
    <property type="entry name" value="Ankyrin_rpt-contain_sf"/>
</dbReference>